<keyword evidence="3" id="KW-1185">Reference proteome</keyword>
<accession>A0A8R2JLH5</accession>
<proteinExistence type="predicted"/>
<dbReference type="KEGG" id="api:100569001"/>
<protein>
    <submittedName>
        <fullName evidence="2">Uncharacterized protein</fullName>
    </submittedName>
</protein>
<dbReference type="AlphaFoldDB" id="A0A8R2JLH5"/>
<organism evidence="2 3">
    <name type="scientific">Acyrthosiphon pisum</name>
    <name type="common">Pea aphid</name>
    <dbReference type="NCBI Taxonomy" id="7029"/>
    <lineage>
        <taxon>Eukaryota</taxon>
        <taxon>Metazoa</taxon>
        <taxon>Ecdysozoa</taxon>
        <taxon>Arthropoda</taxon>
        <taxon>Hexapoda</taxon>
        <taxon>Insecta</taxon>
        <taxon>Pterygota</taxon>
        <taxon>Neoptera</taxon>
        <taxon>Paraneoptera</taxon>
        <taxon>Hemiptera</taxon>
        <taxon>Sternorrhyncha</taxon>
        <taxon>Aphidomorpha</taxon>
        <taxon>Aphidoidea</taxon>
        <taxon>Aphididae</taxon>
        <taxon>Macrosiphini</taxon>
        <taxon>Acyrthosiphon</taxon>
    </lineage>
</organism>
<feature type="region of interest" description="Disordered" evidence="1">
    <location>
        <begin position="96"/>
        <end position="129"/>
    </location>
</feature>
<evidence type="ECO:0000256" key="1">
    <source>
        <dbReference type="SAM" id="MobiDB-lite"/>
    </source>
</evidence>
<reference evidence="2" key="2">
    <citation type="submission" date="2022-06" db="UniProtKB">
        <authorList>
            <consortium name="EnsemblMetazoa"/>
        </authorList>
    </citation>
    <scope>IDENTIFICATION</scope>
</reference>
<sequence>MSFLNIFKKKQTQTSSSESSYVSNFSDEVSGDYVIKKSRKPVVQDTESLWDCRDRMLLNLRKIKTEVGEDEAKIQPDDTSIIVEKFQPNTTLVDMQDSQTIDQSTGTSTVTDNPTNDKSQQMSSRTSSKVVVEFQPDTTTVDLRGSVSSQTIDQSTVEAEVTYKPMTDNSQQMSTESSIKCVPKNTKIPICNDTAQVTCKLTADKSLHISTESIIKHVEKKTKLPPVIEPQNIEWDESCMKMKEYSAYNSMVDKLCRVQTNTQYPKNVKNRVFAPVSCNLV</sequence>
<dbReference type="GeneID" id="100569001"/>
<reference evidence="3" key="1">
    <citation type="submission" date="2010-06" db="EMBL/GenBank/DDBJ databases">
        <authorList>
            <person name="Jiang H."/>
            <person name="Abraham K."/>
            <person name="Ali S."/>
            <person name="Alsbrooks S.L."/>
            <person name="Anim B.N."/>
            <person name="Anosike U.S."/>
            <person name="Attaway T."/>
            <person name="Bandaranaike D.P."/>
            <person name="Battles P.K."/>
            <person name="Bell S.N."/>
            <person name="Bell A.V."/>
            <person name="Beltran B."/>
            <person name="Bickham C."/>
            <person name="Bustamante Y."/>
            <person name="Caleb T."/>
            <person name="Canada A."/>
            <person name="Cardenas V."/>
            <person name="Carter K."/>
            <person name="Chacko J."/>
            <person name="Chandrabose M.N."/>
            <person name="Chavez D."/>
            <person name="Chavez A."/>
            <person name="Chen L."/>
            <person name="Chu H.-S."/>
            <person name="Claassen K.J."/>
            <person name="Cockrell R."/>
            <person name="Collins M."/>
            <person name="Cooper J.A."/>
            <person name="Cree A."/>
            <person name="Curry S.M."/>
            <person name="Da Y."/>
            <person name="Dao M.D."/>
            <person name="Das B."/>
            <person name="Davila M.-L."/>
            <person name="Davy-Carroll L."/>
            <person name="Denson S."/>
            <person name="Dinh H."/>
            <person name="Ebong V.E."/>
            <person name="Edwards J.R."/>
            <person name="Egan A."/>
            <person name="El-Daye J."/>
            <person name="Escobedo L."/>
            <person name="Fernandez S."/>
            <person name="Fernando P.R."/>
            <person name="Flagg N."/>
            <person name="Forbes L.D."/>
            <person name="Fowler R.G."/>
            <person name="Fu Q."/>
            <person name="Gabisi R.A."/>
            <person name="Ganer J."/>
            <person name="Garbino Pronczuk A."/>
            <person name="Garcia R.M."/>
            <person name="Garner T."/>
            <person name="Garrett T.E."/>
            <person name="Gonzalez D.A."/>
            <person name="Hamid H."/>
            <person name="Hawkins E.S."/>
            <person name="Hirani K."/>
            <person name="Hogues M.E."/>
            <person name="Hollins B."/>
            <person name="Hsiao C.-H."/>
            <person name="Jabil R."/>
            <person name="James M.L."/>
            <person name="Jhangiani S.N."/>
            <person name="Johnson B."/>
            <person name="Johnson Q."/>
            <person name="Joshi V."/>
            <person name="Kalu J.B."/>
            <person name="Kam C."/>
            <person name="Kashfia A."/>
            <person name="Keebler J."/>
            <person name="Kisamo H."/>
            <person name="Kovar C.L."/>
            <person name="Lago L.A."/>
            <person name="Lai C.-Y."/>
            <person name="Laidlaw J."/>
            <person name="Lara F."/>
            <person name="Le T.-K."/>
            <person name="Lee S.L."/>
            <person name="Legall F.H."/>
            <person name="Lemon S.J."/>
            <person name="Lewis L.R."/>
            <person name="Li B."/>
            <person name="Liu Y."/>
            <person name="Liu Y.-S."/>
            <person name="Lopez J."/>
            <person name="Lozado R.J."/>
            <person name="Lu J."/>
            <person name="Madu R.C."/>
            <person name="Maheshwari M."/>
            <person name="Maheshwari R."/>
            <person name="Malloy K."/>
            <person name="Martinez E."/>
            <person name="Mathew T."/>
            <person name="Mercado I.C."/>
            <person name="Mercado C."/>
            <person name="Meyer B."/>
            <person name="Montgomery K."/>
            <person name="Morgan M.B."/>
            <person name="Munidasa M."/>
            <person name="Nazareth L.V."/>
            <person name="Nelson J."/>
            <person name="Ng B.M."/>
            <person name="Nguyen N.B."/>
            <person name="Nguyen P.Q."/>
            <person name="Nguyen T."/>
            <person name="Obregon M."/>
            <person name="Okwuonu G.O."/>
            <person name="Onwere C.G."/>
            <person name="Orozco G."/>
            <person name="Parra A."/>
            <person name="Patel S."/>
            <person name="Patil S."/>
            <person name="Perez A."/>
            <person name="Perez Y."/>
            <person name="Pham C."/>
            <person name="Primus E.L."/>
            <person name="Pu L.-L."/>
            <person name="Puazo M."/>
            <person name="Qin X."/>
            <person name="Quiroz J.B."/>
            <person name="Reese J."/>
            <person name="Richards S."/>
            <person name="Rives C.M."/>
            <person name="Robberts R."/>
            <person name="Ruiz S.J."/>
            <person name="Ruiz M.J."/>
            <person name="Santibanez J."/>
            <person name="Schneider B.W."/>
            <person name="Sisson I."/>
            <person name="Smith M."/>
            <person name="Sodergren E."/>
            <person name="Song X.-Z."/>
            <person name="Song B.B."/>
            <person name="Summersgill H."/>
            <person name="Thelus R."/>
            <person name="Thornton R.D."/>
            <person name="Trejos Z.Y."/>
            <person name="Usmani K."/>
            <person name="Vattathil S."/>
            <person name="Villasana D."/>
            <person name="Walker D.L."/>
            <person name="Wang S."/>
            <person name="Wang K."/>
            <person name="White C.S."/>
            <person name="Williams A.C."/>
            <person name="Williamson J."/>
            <person name="Wilson K."/>
            <person name="Woghiren I.O."/>
            <person name="Woodworth J.R."/>
            <person name="Worley K.C."/>
            <person name="Wright R.A."/>
            <person name="Wu W."/>
            <person name="Young L."/>
            <person name="Zhang L."/>
            <person name="Zhang J."/>
            <person name="Zhu Y."/>
            <person name="Muzny D.M."/>
            <person name="Weinstock G."/>
            <person name="Gibbs R.A."/>
        </authorList>
    </citation>
    <scope>NUCLEOTIDE SEQUENCE [LARGE SCALE GENOMIC DNA]</scope>
    <source>
        <strain evidence="3">LSR1</strain>
    </source>
</reference>
<dbReference type="RefSeq" id="XP_029341391.1">
    <property type="nucleotide sequence ID" value="XM_029485531.1"/>
</dbReference>
<dbReference type="OrthoDB" id="6623596at2759"/>
<evidence type="ECO:0000313" key="2">
    <source>
        <dbReference type="EnsemblMetazoa" id="XP_029341391.1"/>
    </source>
</evidence>
<dbReference type="EnsemblMetazoa" id="XM_029485531.1">
    <property type="protein sequence ID" value="XP_029341391.1"/>
    <property type="gene ID" value="LOC100569001"/>
</dbReference>
<dbReference type="Proteomes" id="UP000007819">
    <property type="component" value="Chromosome X"/>
</dbReference>
<name>A0A8R2JLH5_ACYPI</name>
<evidence type="ECO:0000313" key="3">
    <source>
        <dbReference type="Proteomes" id="UP000007819"/>
    </source>
</evidence>